<dbReference type="Pfam" id="PF11700">
    <property type="entry name" value="ATG22"/>
    <property type="match status" value="1"/>
</dbReference>
<dbReference type="InterPro" id="IPR036259">
    <property type="entry name" value="MFS_trans_sf"/>
</dbReference>
<evidence type="ECO:0000256" key="1">
    <source>
        <dbReference type="ARBA" id="ARBA00004651"/>
    </source>
</evidence>
<dbReference type="RefSeq" id="WP_092260815.1">
    <property type="nucleotide sequence ID" value="NZ_CP047199.1"/>
</dbReference>
<dbReference type="PROSITE" id="PS50850">
    <property type="entry name" value="MFS"/>
    <property type="match status" value="1"/>
</dbReference>
<keyword evidence="10" id="KW-1185">Reference proteome</keyword>
<keyword evidence="5 7" id="KW-0472">Membrane</keyword>
<dbReference type="STRING" id="1121357.SAMN05661109_02605"/>
<evidence type="ECO:0000256" key="4">
    <source>
        <dbReference type="ARBA" id="ARBA00022989"/>
    </source>
</evidence>
<dbReference type="InterPro" id="IPR024671">
    <property type="entry name" value="Atg22-like"/>
</dbReference>
<comment type="subcellular location">
    <subcellularLocation>
        <location evidence="1">Cell membrane</location>
        <topology evidence="1">Multi-pass membrane protein</topology>
    </subcellularLocation>
</comment>
<feature type="transmembrane region" description="Helical" evidence="7">
    <location>
        <begin position="437"/>
        <end position="456"/>
    </location>
</feature>
<evidence type="ECO:0000313" key="9">
    <source>
        <dbReference type="EMBL" id="SES30341.1"/>
    </source>
</evidence>
<sequence length="473" mass="50032">MSQPASSPTPSDTNSASANSASGAQPSASPAIPGQRTDRLSVAAWASWDAGSAAFHAVLVTFIFSVDLVDDVGTTVDSALKPSQWYSLSMAAAGIVIALVTPVMGQRADQKGTRKQAVIVWTLWTIAAMAGLYFVKNTAPEYFWLGLVLIACSSVTIQFAEVSYFAMLNQVSTEHTVGRVSGIGWAAGYVGGIAVLLLSYILFQSGSGDTRGILRITTDEGLNTRTVAIFAAAWFLVCALPLFIRVPEVPTQNDTFNDSFLASYRRLFRDLKTLWRTNKNGVFFLAASAIFRDGLSGVFAFGAILAVTVYGLSTSEVLLFGVAANVVAALGATVGGFLDDKVGPKAVILTSLVIMILAGFTLLFASGALAFWVLGLILCLFVGPAQSSSRSFVARVTPPGHEGQMFGLYTTAGRAVSWLTPLLFATFVGISGSDDRAGIIGIVMVLLIGVILIIRVRDPHRNPGPKSKPGQRK</sequence>
<feature type="transmembrane region" description="Helical" evidence="7">
    <location>
        <begin position="42"/>
        <end position="65"/>
    </location>
</feature>
<dbReference type="PANTHER" id="PTHR23519">
    <property type="entry name" value="AUTOPHAGY-RELATED PROTEIN 22"/>
    <property type="match status" value="1"/>
</dbReference>
<evidence type="ECO:0000256" key="6">
    <source>
        <dbReference type="SAM" id="MobiDB-lite"/>
    </source>
</evidence>
<gene>
    <name evidence="9" type="ORF">SAMN05661109_02605</name>
</gene>
<keyword evidence="4 7" id="KW-1133">Transmembrane helix</keyword>
<feature type="transmembrane region" description="Helical" evidence="7">
    <location>
        <begin position="406"/>
        <end position="431"/>
    </location>
</feature>
<evidence type="ECO:0000256" key="7">
    <source>
        <dbReference type="SAM" id="Phobius"/>
    </source>
</evidence>
<organism evidence="9 10">
    <name type="scientific">Corynebacterium cystitidis DSM 20524</name>
    <dbReference type="NCBI Taxonomy" id="1121357"/>
    <lineage>
        <taxon>Bacteria</taxon>
        <taxon>Bacillati</taxon>
        <taxon>Actinomycetota</taxon>
        <taxon>Actinomycetes</taxon>
        <taxon>Mycobacteriales</taxon>
        <taxon>Corynebacteriaceae</taxon>
        <taxon>Corynebacterium</taxon>
    </lineage>
</organism>
<feature type="transmembrane region" description="Helical" evidence="7">
    <location>
        <begin position="346"/>
        <end position="363"/>
    </location>
</feature>
<feature type="transmembrane region" description="Helical" evidence="7">
    <location>
        <begin position="85"/>
        <end position="105"/>
    </location>
</feature>
<dbReference type="EMBL" id="FOGQ01000018">
    <property type="protein sequence ID" value="SES30341.1"/>
    <property type="molecule type" value="Genomic_DNA"/>
</dbReference>
<dbReference type="GO" id="GO:0022857">
    <property type="term" value="F:transmembrane transporter activity"/>
    <property type="evidence" value="ECO:0007669"/>
    <property type="project" value="InterPro"/>
</dbReference>
<dbReference type="AlphaFoldDB" id="A0A1H9W975"/>
<protein>
    <submittedName>
        <fullName evidence="9">MFS transporter, UMF1 family</fullName>
    </submittedName>
</protein>
<keyword evidence="3 7" id="KW-0812">Transmembrane</keyword>
<keyword evidence="2" id="KW-0813">Transport</keyword>
<feature type="transmembrane region" description="Helical" evidence="7">
    <location>
        <begin position="117"/>
        <end position="136"/>
    </location>
</feature>
<feature type="transmembrane region" description="Helical" evidence="7">
    <location>
        <begin position="282"/>
        <end position="311"/>
    </location>
</feature>
<feature type="compositionally biased region" description="Low complexity" evidence="6">
    <location>
        <begin position="14"/>
        <end position="34"/>
    </location>
</feature>
<evidence type="ECO:0000256" key="5">
    <source>
        <dbReference type="ARBA" id="ARBA00023136"/>
    </source>
</evidence>
<dbReference type="GO" id="GO:0005886">
    <property type="term" value="C:plasma membrane"/>
    <property type="evidence" value="ECO:0007669"/>
    <property type="project" value="UniProtKB-SubCell"/>
</dbReference>
<feature type="compositionally biased region" description="Polar residues" evidence="6">
    <location>
        <begin position="1"/>
        <end position="13"/>
    </location>
</feature>
<accession>A0A1H9W975</accession>
<evidence type="ECO:0000259" key="8">
    <source>
        <dbReference type="PROSITE" id="PS50850"/>
    </source>
</evidence>
<dbReference type="SUPFAM" id="SSF103473">
    <property type="entry name" value="MFS general substrate transporter"/>
    <property type="match status" value="1"/>
</dbReference>
<feature type="transmembrane region" description="Helical" evidence="7">
    <location>
        <begin position="180"/>
        <end position="202"/>
    </location>
</feature>
<evidence type="ECO:0000256" key="2">
    <source>
        <dbReference type="ARBA" id="ARBA00022448"/>
    </source>
</evidence>
<dbReference type="InterPro" id="IPR020846">
    <property type="entry name" value="MFS_dom"/>
</dbReference>
<reference evidence="10" key="1">
    <citation type="submission" date="2016-10" db="EMBL/GenBank/DDBJ databases">
        <authorList>
            <person name="Varghese N."/>
            <person name="Submissions S."/>
        </authorList>
    </citation>
    <scope>NUCLEOTIDE SEQUENCE [LARGE SCALE GENOMIC DNA]</scope>
    <source>
        <strain evidence="10">DSM 20524</strain>
    </source>
</reference>
<dbReference type="InterPro" id="IPR050495">
    <property type="entry name" value="ATG22/LtaA_families"/>
</dbReference>
<feature type="region of interest" description="Disordered" evidence="6">
    <location>
        <begin position="1"/>
        <end position="34"/>
    </location>
</feature>
<proteinExistence type="predicted"/>
<feature type="transmembrane region" description="Helical" evidence="7">
    <location>
        <begin position="369"/>
        <end position="385"/>
    </location>
</feature>
<feature type="domain" description="Major facilitator superfamily (MFS) profile" evidence="8">
    <location>
        <begin position="282"/>
        <end position="473"/>
    </location>
</feature>
<name>A0A1H9W975_9CORY</name>
<feature type="transmembrane region" description="Helical" evidence="7">
    <location>
        <begin position="142"/>
        <end position="168"/>
    </location>
</feature>
<evidence type="ECO:0000256" key="3">
    <source>
        <dbReference type="ARBA" id="ARBA00022692"/>
    </source>
</evidence>
<feature type="transmembrane region" description="Helical" evidence="7">
    <location>
        <begin position="222"/>
        <end position="244"/>
    </location>
</feature>
<dbReference type="Gene3D" id="1.20.1250.20">
    <property type="entry name" value="MFS general substrate transporter like domains"/>
    <property type="match status" value="1"/>
</dbReference>
<evidence type="ECO:0000313" key="10">
    <source>
        <dbReference type="Proteomes" id="UP000198929"/>
    </source>
</evidence>
<dbReference type="Proteomes" id="UP000198929">
    <property type="component" value="Unassembled WGS sequence"/>
</dbReference>
<dbReference type="PANTHER" id="PTHR23519:SF1">
    <property type="entry name" value="AUTOPHAGY-RELATED PROTEIN 22"/>
    <property type="match status" value="1"/>
</dbReference>
<feature type="transmembrane region" description="Helical" evidence="7">
    <location>
        <begin position="317"/>
        <end position="339"/>
    </location>
</feature>